<evidence type="ECO:0000256" key="5">
    <source>
        <dbReference type="ARBA" id="ARBA00022692"/>
    </source>
</evidence>
<evidence type="ECO:0000256" key="8">
    <source>
        <dbReference type="ARBA" id="ARBA00023065"/>
    </source>
</evidence>
<evidence type="ECO:0000313" key="12">
    <source>
        <dbReference type="EMBL" id="MEQ1409379.1"/>
    </source>
</evidence>
<keyword evidence="5 11" id="KW-0812">Transmembrane</keyword>
<sequence length="483" mass="51763">MNASLLRSTIYISALCGLYLSVAMFLPAIVDLYNGHDDWQVFAMSGVMVGGFCAAAALATRGPPPVFNKRFGFLLVNVLWLVFSIVGAIPLFLAEYNLSFAQALFESISGITTTGSTVIVGLDDLPPGILLWRSLLCWLGGIGIVALGLFVLPFLKVGGMSIFKLESSETDKPFARLASFTRAFLAVYVALTIACAIAYDLAGMSHFDAVNHAMTTIATAGFSTHDASFAFFDSNTILVIGAIFLAICSLPFSVLILLAVRNRLDAARDPQILVFLGYLCGISIALAVYQHLRNGVEMSNALIHAFFNMTSIVSTGGFASDDYTQWGPFAVLLAFFATFAGGCSGSTAGGIKAYRFVVIFNVVRAGLSRLVYPNAMYTVRYGRVTVDAETQRGVFLFVSLYIFLWVVGSIGMTLFGYDILTATSSVITALSNVGPGIGPIIGPAGNFSTISDPALCLLSLMMLLGRLEVLTVLVLLTPVFWRH</sequence>
<comment type="caution">
    <text evidence="12">The sequence shown here is derived from an EMBL/GenBank/DDBJ whole genome shotgun (WGS) entry which is preliminary data.</text>
</comment>
<evidence type="ECO:0000313" key="13">
    <source>
        <dbReference type="Proteomes" id="UP001496627"/>
    </source>
</evidence>
<keyword evidence="2 10" id="KW-0813">Transport</keyword>
<feature type="transmembrane region" description="Helical" evidence="11">
    <location>
        <begin position="12"/>
        <end position="33"/>
    </location>
</feature>
<feature type="transmembrane region" description="Helical" evidence="11">
    <location>
        <begin position="457"/>
        <end position="481"/>
    </location>
</feature>
<evidence type="ECO:0000256" key="9">
    <source>
        <dbReference type="ARBA" id="ARBA00023136"/>
    </source>
</evidence>
<dbReference type="InterPro" id="IPR003445">
    <property type="entry name" value="Cat_transpt"/>
</dbReference>
<protein>
    <recommendedName>
        <fullName evidence="10">Trk system potassium uptake protein</fullName>
    </recommendedName>
</protein>
<comment type="similarity">
    <text evidence="10">Belongs to the TrkH potassium transport family.</text>
</comment>
<dbReference type="PIRSF" id="PIRSF006247">
    <property type="entry name" value="TrkH"/>
    <property type="match status" value="1"/>
</dbReference>
<comment type="subcellular location">
    <subcellularLocation>
        <location evidence="10">Cell inner membrane</location>
        <topology evidence="10">Multi-pass membrane protein</topology>
    </subcellularLocation>
    <subcellularLocation>
        <location evidence="1">Cell membrane</location>
        <topology evidence="1">Multi-pass membrane protein</topology>
    </subcellularLocation>
</comment>
<feature type="transmembrane region" description="Helical" evidence="11">
    <location>
        <begin position="176"/>
        <end position="199"/>
    </location>
</feature>
<keyword evidence="7 11" id="KW-1133">Transmembrane helix</keyword>
<feature type="transmembrane region" description="Helical" evidence="11">
    <location>
        <begin position="301"/>
        <end position="319"/>
    </location>
</feature>
<feature type="transmembrane region" description="Helical" evidence="11">
    <location>
        <begin position="71"/>
        <end position="93"/>
    </location>
</feature>
<dbReference type="PANTHER" id="PTHR32024:SF3">
    <property type="entry name" value="TRK SYSTEM POTASSIUM UPTAKE PROTEIN"/>
    <property type="match status" value="1"/>
</dbReference>
<name>A0ABV0MCD1_9HYPH</name>
<feature type="transmembrane region" description="Helical" evidence="11">
    <location>
        <begin position="237"/>
        <end position="260"/>
    </location>
</feature>
<feature type="transmembrane region" description="Helical" evidence="11">
    <location>
        <begin position="393"/>
        <end position="417"/>
    </location>
</feature>
<keyword evidence="10" id="KW-0997">Cell inner membrane</keyword>
<dbReference type="Pfam" id="PF02386">
    <property type="entry name" value="TrkH"/>
    <property type="match status" value="2"/>
</dbReference>
<evidence type="ECO:0000256" key="1">
    <source>
        <dbReference type="ARBA" id="ARBA00004651"/>
    </source>
</evidence>
<dbReference type="EMBL" id="JBEAAL010000042">
    <property type="protein sequence ID" value="MEQ1409379.1"/>
    <property type="molecule type" value="Genomic_DNA"/>
</dbReference>
<accession>A0ABV0MCD1</accession>
<evidence type="ECO:0000256" key="3">
    <source>
        <dbReference type="ARBA" id="ARBA00022475"/>
    </source>
</evidence>
<evidence type="ECO:0000256" key="7">
    <source>
        <dbReference type="ARBA" id="ARBA00022989"/>
    </source>
</evidence>
<gene>
    <name evidence="12" type="ORF">ABK249_31220</name>
</gene>
<keyword evidence="8 10" id="KW-0406">Ion transport</keyword>
<keyword evidence="9 10" id="KW-0472">Membrane</keyword>
<feature type="transmembrane region" description="Helical" evidence="11">
    <location>
        <begin position="130"/>
        <end position="155"/>
    </location>
</feature>
<organism evidence="12 13">
    <name type="scientific">Neorhizobium phenanthreniclasticum</name>
    <dbReference type="NCBI Taxonomy" id="3157917"/>
    <lineage>
        <taxon>Bacteria</taxon>
        <taxon>Pseudomonadati</taxon>
        <taxon>Pseudomonadota</taxon>
        <taxon>Alphaproteobacteria</taxon>
        <taxon>Hyphomicrobiales</taxon>
        <taxon>Rhizobiaceae</taxon>
        <taxon>Rhizobium/Agrobacterium group</taxon>
        <taxon>Neorhizobium</taxon>
    </lineage>
</organism>
<feature type="transmembrane region" description="Helical" evidence="11">
    <location>
        <begin position="272"/>
        <end position="289"/>
    </location>
</feature>
<evidence type="ECO:0000256" key="2">
    <source>
        <dbReference type="ARBA" id="ARBA00022448"/>
    </source>
</evidence>
<keyword evidence="13" id="KW-1185">Reference proteome</keyword>
<feature type="transmembrane region" description="Helical" evidence="11">
    <location>
        <begin position="39"/>
        <end position="59"/>
    </location>
</feature>
<evidence type="ECO:0000256" key="4">
    <source>
        <dbReference type="ARBA" id="ARBA00022538"/>
    </source>
</evidence>
<feature type="transmembrane region" description="Helical" evidence="11">
    <location>
        <begin position="326"/>
        <end position="347"/>
    </location>
</feature>
<feature type="transmembrane region" description="Helical" evidence="11">
    <location>
        <begin position="353"/>
        <end position="372"/>
    </location>
</feature>
<dbReference type="PANTHER" id="PTHR32024">
    <property type="entry name" value="TRK SYSTEM POTASSIUM UPTAKE PROTEIN TRKG-RELATED"/>
    <property type="match status" value="1"/>
</dbReference>
<keyword evidence="4 10" id="KW-0633">Potassium transport</keyword>
<evidence type="ECO:0000256" key="10">
    <source>
        <dbReference type="PIRNR" id="PIRNR006247"/>
    </source>
</evidence>
<dbReference type="InterPro" id="IPR004772">
    <property type="entry name" value="TrkH"/>
</dbReference>
<evidence type="ECO:0000256" key="11">
    <source>
        <dbReference type="SAM" id="Phobius"/>
    </source>
</evidence>
<proteinExistence type="inferred from homology"/>
<reference evidence="12 13" key="1">
    <citation type="submission" date="2024-05" db="EMBL/GenBank/DDBJ databases">
        <title>Neorhizobium sp. Rsf11, a plant growth promoting and heavy metal resistant PAH-degrader.</title>
        <authorList>
            <person name="Golubev S.N."/>
            <person name="Muratova A.Y."/>
            <person name="Markelova M.I."/>
        </authorList>
    </citation>
    <scope>NUCLEOTIDE SEQUENCE [LARGE SCALE GENOMIC DNA]</scope>
    <source>
        <strain evidence="12 13">Rsf11</strain>
    </source>
</reference>
<dbReference type="RefSeq" id="WP_227702629.1">
    <property type="nucleotide sequence ID" value="NZ_JBEAAL010000042.1"/>
</dbReference>
<dbReference type="Proteomes" id="UP001496627">
    <property type="component" value="Unassembled WGS sequence"/>
</dbReference>
<keyword evidence="3 10" id="KW-1003">Cell membrane</keyword>
<evidence type="ECO:0000256" key="6">
    <source>
        <dbReference type="ARBA" id="ARBA00022958"/>
    </source>
</evidence>
<keyword evidence="6 10" id="KW-0630">Potassium</keyword>
<comment type="function">
    <text evidence="10">Low-affinity potassium transport system. Interacts with Trk system potassium uptake protein TrkA.</text>
</comment>